<evidence type="ECO:0000313" key="2">
    <source>
        <dbReference type="EMBL" id="KAE9233835.1"/>
    </source>
</evidence>
<dbReference type="EMBL" id="QXGC01000472">
    <property type="protein sequence ID" value="KAE9233835.1"/>
    <property type="molecule type" value="Genomic_DNA"/>
</dbReference>
<name>A0A6G0LAV7_9STRA</name>
<gene>
    <name evidence="2" type="ORF">PF004_g9551</name>
    <name evidence="1" type="ORF">PF010_g9921</name>
</gene>
<accession>A0A6G0LAV7</accession>
<proteinExistence type="predicted"/>
<sequence length="429" mass="49256">MRRENLPPEAAAVAAFLSDISGFLDEEDHSNSSSNAHQDTQLTTCVQNETLANNVTAPTVGQAQRPPPEDEAARKRALRNVQTGKRRDAYRQRLKEERRTLRCAEVELAARLEEMQQNRKNDSGRAAWRAIAMRQLEGRRVAEAQQERLQTAVKRRRELIQDVEDTLRKRLREVEETFSTERDTACLGATDEGLFEAYLSELDAIYTQTDDVFRSCEAEPTTGPFLNTKPLKKRDGDVEYFEKVGVLRVPFEFKRTCVALWAVTRQPYRQLDREEYSGVLDVENTIAMRFRVKCRLQTGGLVSLWTHFVSRYVEEGRTVIIWRELWEGEGEFEGIHSDETGWCTIQPRERATDAVVSPDDVPGNFSTIIQTCVRLVPMHFSTSISFDPDFDRFTEVLVTSGKEDNVQVEHMMERLQLRDALAEVRLESC</sequence>
<evidence type="ECO:0000313" key="4">
    <source>
        <dbReference type="Proteomes" id="UP000488956"/>
    </source>
</evidence>
<dbReference type="Proteomes" id="UP000476176">
    <property type="component" value="Unassembled WGS sequence"/>
</dbReference>
<organism evidence="1 4">
    <name type="scientific">Phytophthora fragariae</name>
    <dbReference type="NCBI Taxonomy" id="53985"/>
    <lineage>
        <taxon>Eukaryota</taxon>
        <taxon>Sar</taxon>
        <taxon>Stramenopiles</taxon>
        <taxon>Oomycota</taxon>
        <taxon>Peronosporomycetes</taxon>
        <taxon>Peronosporales</taxon>
        <taxon>Peronosporaceae</taxon>
        <taxon>Phytophthora</taxon>
    </lineage>
</organism>
<protein>
    <submittedName>
        <fullName evidence="1">Uncharacterized protein</fullName>
    </submittedName>
</protein>
<dbReference type="Proteomes" id="UP000488956">
    <property type="component" value="Unassembled WGS sequence"/>
</dbReference>
<evidence type="ECO:0000313" key="1">
    <source>
        <dbReference type="EMBL" id="KAE9113865.1"/>
    </source>
</evidence>
<evidence type="ECO:0000313" key="3">
    <source>
        <dbReference type="Proteomes" id="UP000476176"/>
    </source>
</evidence>
<reference evidence="3 4" key="1">
    <citation type="submission" date="2018-09" db="EMBL/GenBank/DDBJ databases">
        <title>Genomic investigation of the strawberry pathogen Phytophthora fragariae indicates pathogenicity is determined by transcriptional variation in three key races.</title>
        <authorList>
            <person name="Adams T.M."/>
            <person name="Armitage A.D."/>
            <person name="Sobczyk M.K."/>
            <person name="Bates H.J."/>
            <person name="Dunwell J.M."/>
            <person name="Nellist C.F."/>
            <person name="Harrison R.J."/>
        </authorList>
    </citation>
    <scope>NUCLEOTIDE SEQUENCE [LARGE SCALE GENOMIC DNA]</scope>
    <source>
        <strain evidence="2 3">BC-23</strain>
        <strain evidence="1 4">ONT-3</strain>
    </source>
</reference>
<dbReference type="EMBL" id="QXFX01000487">
    <property type="protein sequence ID" value="KAE9113865.1"/>
    <property type="molecule type" value="Genomic_DNA"/>
</dbReference>
<dbReference type="AlphaFoldDB" id="A0A6G0LAV7"/>
<comment type="caution">
    <text evidence="1">The sequence shown here is derived from an EMBL/GenBank/DDBJ whole genome shotgun (WGS) entry which is preliminary data.</text>
</comment>